<proteinExistence type="predicted"/>
<evidence type="ECO:0000313" key="1">
    <source>
        <dbReference type="EMBL" id="KIR43223.1"/>
    </source>
</evidence>
<gene>
    <name evidence="1" type="ORF">I313_00064</name>
</gene>
<keyword evidence="2" id="KW-1185">Reference proteome</keyword>
<protein>
    <submittedName>
        <fullName evidence="1">Uncharacterized protein</fullName>
    </submittedName>
</protein>
<reference evidence="1 2" key="1">
    <citation type="submission" date="2015-01" db="EMBL/GenBank/DDBJ databases">
        <title>The Genome Sequence of Cryptococcus gattii Ram5.</title>
        <authorList>
            <consortium name="The Broad Institute Genomics Platform"/>
            <person name="Cuomo C."/>
            <person name="Litvintseva A."/>
            <person name="Chen Y."/>
            <person name="Heitman J."/>
            <person name="Sun S."/>
            <person name="Springer D."/>
            <person name="Dromer F."/>
            <person name="Young S."/>
            <person name="Zeng Q."/>
            <person name="Gargeya S."/>
            <person name="Abouelleil A."/>
            <person name="Alvarado L."/>
            <person name="Chapman S.B."/>
            <person name="Gainer-Dewar J."/>
            <person name="Goldberg J."/>
            <person name="Griggs A."/>
            <person name="Gujja S."/>
            <person name="Hansen M."/>
            <person name="Howarth C."/>
            <person name="Imamovic A."/>
            <person name="Larimer J."/>
            <person name="Murphy C."/>
            <person name="Naylor J."/>
            <person name="Pearson M."/>
            <person name="Priest M."/>
            <person name="Roberts A."/>
            <person name="Saif S."/>
            <person name="Shea T."/>
            <person name="Sykes S."/>
            <person name="Wortman J."/>
            <person name="Nusbaum C."/>
            <person name="Birren B."/>
        </authorList>
    </citation>
    <scope>NUCLEOTIDE SEQUENCE [LARGE SCALE GENOMIC DNA]</scope>
    <source>
        <strain evidence="1 2">Ram5</strain>
    </source>
</reference>
<organism evidence="1 2">
    <name type="scientific">Cryptococcus deuterogattii Ram5</name>
    <dbReference type="NCBI Taxonomy" id="1296110"/>
    <lineage>
        <taxon>Eukaryota</taxon>
        <taxon>Fungi</taxon>
        <taxon>Dikarya</taxon>
        <taxon>Basidiomycota</taxon>
        <taxon>Agaricomycotina</taxon>
        <taxon>Tremellomycetes</taxon>
        <taxon>Tremellales</taxon>
        <taxon>Cryptococcaceae</taxon>
        <taxon>Cryptococcus</taxon>
        <taxon>Cryptococcus gattii species complex</taxon>
    </lineage>
</organism>
<accession>A0A0D0U4V0</accession>
<evidence type="ECO:0000313" key="2">
    <source>
        <dbReference type="Proteomes" id="UP000053392"/>
    </source>
</evidence>
<dbReference type="EMBL" id="KN847896">
    <property type="protein sequence ID" value="KIR43223.1"/>
    <property type="molecule type" value="Genomic_DNA"/>
</dbReference>
<dbReference type="AlphaFoldDB" id="A0A0D0U4V0"/>
<name>A0A0D0U4V0_9TREE</name>
<dbReference type="HOGENOM" id="CLU_2739920_0_0_1"/>
<dbReference type="Proteomes" id="UP000053392">
    <property type="component" value="Unassembled WGS sequence"/>
</dbReference>
<sequence length="71" mass="8387">MALFPRQTLAPQLPTRRLQRQRFFIKLPYPRTLEISPLRQTSTTKGPNLCWRLWPSSMARSLLFMRISATI</sequence>